<keyword evidence="2" id="KW-0479">Metal-binding</keyword>
<evidence type="ECO:0000256" key="4">
    <source>
        <dbReference type="ARBA" id="ARBA00022833"/>
    </source>
</evidence>
<keyword evidence="3" id="KW-0863">Zinc-finger</keyword>
<gene>
    <name evidence="7" type="ORF">B9479_007923</name>
</gene>
<organism evidence="7 8">
    <name type="scientific">Cryptococcus floricola</name>
    <dbReference type="NCBI Taxonomy" id="2591691"/>
    <lineage>
        <taxon>Eukaryota</taxon>
        <taxon>Fungi</taxon>
        <taxon>Dikarya</taxon>
        <taxon>Basidiomycota</taxon>
        <taxon>Agaricomycotina</taxon>
        <taxon>Tremellomycetes</taxon>
        <taxon>Tremellales</taxon>
        <taxon>Cryptococcaceae</taxon>
        <taxon>Cryptococcus</taxon>
    </lineage>
</organism>
<proteinExistence type="predicted"/>
<dbReference type="PANTHER" id="PTHR46481:SF10">
    <property type="entry name" value="ZINC FINGER BED DOMAIN-CONTAINING PROTEIN 39"/>
    <property type="match status" value="1"/>
</dbReference>
<feature type="non-terminal residue" evidence="7">
    <location>
        <position position="479"/>
    </location>
</feature>
<dbReference type="PANTHER" id="PTHR46481">
    <property type="entry name" value="ZINC FINGER BED DOMAIN-CONTAINING PROTEIN 4"/>
    <property type="match status" value="1"/>
</dbReference>
<evidence type="ECO:0008006" key="9">
    <source>
        <dbReference type="Google" id="ProtNLM"/>
    </source>
</evidence>
<evidence type="ECO:0000256" key="2">
    <source>
        <dbReference type="ARBA" id="ARBA00022723"/>
    </source>
</evidence>
<evidence type="ECO:0000256" key="6">
    <source>
        <dbReference type="SAM" id="MobiDB-lite"/>
    </source>
</evidence>
<sequence>MSQRPDNSTLSDSAYPDIVHLFSPGHFDEEVEDAAPPFPAPAAANPSLSHSQTNDDSSITGASSAIDFTGDVGEIEDEDDENAEENQFEALGLKVLKKGQRGKGKGHEDTDVVFRSALGEKRYTCTVCESRTQGKVDAFGCNTTTLRRHIMTDKEHLLKYMNGCNQNDIELDPTVARKLAEHLQDDAFAGKSGKQMTLDGLVTVQPKSTVSGKDFLAALQEFVVQTDQPFSIVDNVEFRSLLDMALRSRNIKGSDVPHGTAFRKGLLIQTETIKQELKERLLASSARKSLTFDGWTSGNMTSYIAVTVHWVDAHWNMTSDLLDFVQLHGHSGANLADVIYKSIKEYGIENQTMLIPFTPPQLFLLTSDNASVNDRAVKDLCRMLREKDGVFLNSRVARGRSFSHAIGLAQGQLLKGIGSSIEPVLEEETGAAVLSSAQWLVDDEESVDKLSVAVWTGSSQGEALDGEVLLTKLRTVTAK</sequence>
<protein>
    <recommendedName>
        <fullName evidence="9">BED-type domain-containing protein</fullName>
    </recommendedName>
</protein>
<evidence type="ECO:0000313" key="8">
    <source>
        <dbReference type="Proteomes" id="UP000322245"/>
    </source>
</evidence>
<reference evidence="7 8" key="1">
    <citation type="submission" date="2017-05" db="EMBL/GenBank/DDBJ databases">
        <title>The Genome Sequence of Tsuchiyaea wingfieldii DSM 27421.</title>
        <authorList>
            <person name="Cuomo C."/>
            <person name="Passer A."/>
            <person name="Billmyre B."/>
            <person name="Heitman J."/>
        </authorList>
    </citation>
    <scope>NUCLEOTIDE SEQUENCE [LARGE SCALE GENOMIC DNA]</scope>
    <source>
        <strain evidence="7 8">DSM 27421</strain>
    </source>
</reference>
<comment type="subcellular location">
    <subcellularLocation>
        <location evidence="1">Nucleus</location>
    </subcellularLocation>
</comment>
<comment type="caution">
    <text evidence="7">The sequence shown here is derived from an EMBL/GenBank/DDBJ whole genome shotgun (WGS) entry which is preliminary data.</text>
</comment>
<keyword evidence="4" id="KW-0862">Zinc</keyword>
<evidence type="ECO:0000256" key="1">
    <source>
        <dbReference type="ARBA" id="ARBA00004123"/>
    </source>
</evidence>
<dbReference type="InterPro" id="IPR052035">
    <property type="entry name" value="ZnF_BED_domain_contain"/>
</dbReference>
<accession>A0A5D3AIZ3</accession>
<dbReference type="GO" id="GO:0008270">
    <property type="term" value="F:zinc ion binding"/>
    <property type="evidence" value="ECO:0007669"/>
    <property type="project" value="UniProtKB-KW"/>
</dbReference>
<keyword evidence="5" id="KW-0539">Nucleus</keyword>
<feature type="compositionally biased region" description="Polar residues" evidence="6">
    <location>
        <begin position="1"/>
        <end position="12"/>
    </location>
</feature>
<dbReference type="Proteomes" id="UP000322245">
    <property type="component" value="Unassembled WGS sequence"/>
</dbReference>
<keyword evidence="8" id="KW-1185">Reference proteome</keyword>
<dbReference type="InterPro" id="IPR012337">
    <property type="entry name" value="RNaseH-like_sf"/>
</dbReference>
<evidence type="ECO:0000313" key="7">
    <source>
        <dbReference type="EMBL" id="TYJ51505.1"/>
    </source>
</evidence>
<name>A0A5D3AIZ3_9TREE</name>
<feature type="region of interest" description="Disordered" evidence="6">
    <location>
        <begin position="1"/>
        <end position="64"/>
    </location>
</feature>
<dbReference type="GO" id="GO:0005634">
    <property type="term" value="C:nucleus"/>
    <property type="evidence" value="ECO:0007669"/>
    <property type="project" value="UniProtKB-SubCell"/>
</dbReference>
<dbReference type="SUPFAM" id="SSF53098">
    <property type="entry name" value="Ribonuclease H-like"/>
    <property type="match status" value="1"/>
</dbReference>
<evidence type="ECO:0000256" key="5">
    <source>
        <dbReference type="ARBA" id="ARBA00023242"/>
    </source>
</evidence>
<evidence type="ECO:0000256" key="3">
    <source>
        <dbReference type="ARBA" id="ARBA00022771"/>
    </source>
</evidence>
<dbReference type="EMBL" id="NIDF01000228">
    <property type="protein sequence ID" value="TYJ51505.1"/>
    <property type="molecule type" value="Genomic_DNA"/>
</dbReference>
<dbReference type="AlphaFoldDB" id="A0A5D3AIZ3"/>
<feature type="compositionally biased region" description="Polar residues" evidence="6">
    <location>
        <begin position="47"/>
        <end position="63"/>
    </location>
</feature>